<keyword evidence="2" id="KW-1185">Reference proteome</keyword>
<reference evidence="1 2" key="1">
    <citation type="submission" date="2015-07" db="EMBL/GenBank/DDBJ databases">
        <title>The genome of Eufriesea mexicana.</title>
        <authorList>
            <person name="Pan H."/>
            <person name="Kapheim K."/>
        </authorList>
    </citation>
    <scope>NUCLEOTIDE SEQUENCE [LARGE SCALE GENOMIC DNA]</scope>
    <source>
        <strain evidence="1">0111107269</strain>
        <tissue evidence="1">Whole body</tissue>
    </source>
</reference>
<name>A0A310SAQ0_9HYME</name>
<accession>A0A310SAQ0</accession>
<dbReference type="AlphaFoldDB" id="A0A310SAQ0"/>
<protein>
    <submittedName>
        <fullName evidence="1">Uncharacterized protein</fullName>
    </submittedName>
</protein>
<dbReference type="EMBL" id="KQ766043">
    <property type="protein sequence ID" value="OAD53761.1"/>
    <property type="molecule type" value="Genomic_DNA"/>
</dbReference>
<sequence>MCENIETVLIYHNEINTNILLDPKEIDRDLRTVNKIVSEIQTNCKECNSPSLGYLKDNLKKLNRDYMRLHSTLHKKMKRGILNIIGSVSKSLFGTLDEDSFNFKKEDNTIFEDQIESKHGGVTTADLNYRYD</sequence>
<organism evidence="1 2">
    <name type="scientific">Eufriesea mexicana</name>
    <dbReference type="NCBI Taxonomy" id="516756"/>
    <lineage>
        <taxon>Eukaryota</taxon>
        <taxon>Metazoa</taxon>
        <taxon>Ecdysozoa</taxon>
        <taxon>Arthropoda</taxon>
        <taxon>Hexapoda</taxon>
        <taxon>Insecta</taxon>
        <taxon>Pterygota</taxon>
        <taxon>Neoptera</taxon>
        <taxon>Endopterygota</taxon>
        <taxon>Hymenoptera</taxon>
        <taxon>Apocrita</taxon>
        <taxon>Aculeata</taxon>
        <taxon>Apoidea</taxon>
        <taxon>Anthophila</taxon>
        <taxon>Apidae</taxon>
        <taxon>Eufriesea</taxon>
    </lineage>
</organism>
<dbReference type="Proteomes" id="UP000250275">
    <property type="component" value="Unassembled WGS sequence"/>
</dbReference>
<evidence type="ECO:0000313" key="2">
    <source>
        <dbReference type="Proteomes" id="UP000250275"/>
    </source>
</evidence>
<gene>
    <name evidence="1" type="ORF">WN48_09220</name>
</gene>
<proteinExistence type="predicted"/>
<evidence type="ECO:0000313" key="1">
    <source>
        <dbReference type="EMBL" id="OAD53761.1"/>
    </source>
</evidence>